<protein>
    <submittedName>
        <fullName evidence="1">8_t:CDS:1</fullName>
    </submittedName>
</protein>
<feature type="non-terminal residue" evidence="1">
    <location>
        <position position="1"/>
    </location>
</feature>
<name>A0ACA9R558_9GLOM</name>
<gene>
    <name evidence="1" type="ORF">RPERSI_LOCUS17050</name>
</gene>
<feature type="non-terminal residue" evidence="1">
    <location>
        <position position="52"/>
    </location>
</feature>
<proteinExistence type="predicted"/>
<keyword evidence="2" id="KW-1185">Reference proteome</keyword>
<accession>A0ACA9R558</accession>
<dbReference type="EMBL" id="CAJVQC010043151">
    <property type="protein sequence ID" value="CAG8776852.1"/>
    <property type="molecule type" value="Genomic_DNA"/>
</dbReference>
<sequence length="52" mass="5805">NIELESESELVADGELESESELVIAKLRSKSKKCINNEIESSNSEYSENNTD</sequence>
<evidence type="ECO:0000313" key="2">
    <source>
        <dbReference type="Proteomes" id="UP000789920"/>
    </source>
</evidence>
<evidence type="ECO:0000313" key="1">
    <source>
        <dbReference type="EMBL" id="CAG8776852.1"/>
    </source>
</evidence>
<comment type="caution">
    <text evidence="1">The sequence shown here is derived from an EMBL/GenBank/DDBJ whole genome shotgun (WGS) entry which is preliminary data.</text>
</comment>
<organism evidence="1 2">
    <name type="scientific">Racocetra persica</name>
    <dbReference type="NCBI Taxonomy" id="160502"/>
    <lineage>
        <taxon>Eukaryota</taxon>
        <taxon>Fungi</taxon>
        <taxon>Fungi incertae sedis</taxon>
        <taxon>Mucoromycota</taxon>
        <taxon>Glomeromycotina</taxon>
        <taxon>Glomeromycetes</taxon>
        <taxon>Diversisporales</taxon>
        <taxon>Gigasporaceae</taxon>
        <taxon>Racocetra</taxon>
    </lineage>
</organism>
<reference evidence="1" key="1">
    <citation type="submission" date="2021-06" db="EMBL/GenBank/DDBJ databases">
        <authorList>
            <person name="Kallberg Y."/>
            <person name="Tangrot J."/>
            <person name="Rosling A."/>
        </authorList>
    </citation>
    <scope>NUCLEOTIDE SEQUENCE</scope>
    <source>
        <strain evidence="1">MA461A</strain>
    </source>
</reference>
<dbReference type="Proteomes" id="UP000789920">
    <property type="component" value="Unassembled WGS sequence"/>
</dbReference>